<proteinExistence type="inferred from homology"/>
<evidence type="ECO:0000256" key="1">
    <source>
        <dbReference type="ARBA" id="ARBA00004141"/>
    </source>
</evidence>
<dbReference type="OrthoDB" id="63113at2759"/>
<dbReference type="RefSeq" id="XP_008612855.1">
    <property type="nucleotide sequence ID" value="XM_008614633.1"/>
</dbReference>
<evidence type="ECO:0000256" key="5">
    <source>
        <dbReference type="RuleBase" id="RU363107"/>
    </source>
</evidence>
<dbReference type="GeneID" id="19949463"/>
<keyword evidence="3 5" id="KW-1133">Transmembrane helix</keyword>
<reference evidence="6 7" key="1">
    <citation type="submission" date="2012-04" db="EMBL/GenBank/DDBJ databases">
        <title>The Genome Sequence of Saprolegnia declina VS20.</title>
        <authorList>
            <consortium name="The Broad Institute Genome Sequencing Platform"/>
            <person name="Russ C."/>
            <person name="Nusbaum C."/>
            <person name="Tyler B."/>
            <person name="van West P."/>
            <person name="Dieguez-Uribeondo J."/>
            <person name="de Bruijn I."/>
            <person name="Tripathy S."/>
            <person name="Jiang R."/>
            <person name="Young S.K."/>
            <person name="Zeng Q."/>
            <person name="Gargeya S."/>
            <person name="Fitzgerald M."/>
            <person name="Haas B."/>
            <person name="Abouelleil A."/>
            <person name="Alvarado L."/>
            <person name="Arachchi H.M."/>
            <person name="Berlin A."/>
            <person name="Chapman S.B."/>
            <person name="Goldberg J."/>
            <person name="Griggs A."/>
            <person name="Gujja S."/>
            <person name="Hansen M."/>
            <person name="Howarth C."/>
            <person name="Imamovic A."/>
            <person name="Larimer J."/>
            <person name="McCowen C."/>
            <person name="Montmayeur A."/>
            <person name="Murphy C."/>
            <person name="Neiman D."/>
            <person name="Pearson M."/>
            <person name="Priest M."/>
            <person name="Roberts A."/>
            <person name="Saif S."/>
            <person name="Shea T."/>
            <person name="Sisk P."/>
            <person name="Sykes S."/>
            <person name="Wortman J."/>
            <person name="Nusbaum C."/>
            <person name="Birren B."/>
        </authorList>
    </citation>
    <scope>NUCLEOTIDE SEQUENCE [LARGE SCALE GENOMIC DNA]</scope>
    <source>
        <strain evidence="6 7">VS20</strain>
    </source>
</reference>
<dbReference type="Proteomes" id="UP000030762">
    <property type="component" value="Unassembled WGS sequence"/>
</dbReference>
<evidence type="ECO:0000256" key="2">
    <source>
        <dbReference type="ARBA" id="ARBA00022692"/>
    </source>
</evidence>
<feature type="transmembrane region" description="Helical" evidence="5">
    <location>
        <begin position="135"/>
        <end position="162"/>
    </location>
</feature>
<dbReference type="InParanoid" id="T0RTJ6"/>
<dbReference type="OMA" id="EKCRPKM"/>
<evidence type="ECO:0000256" key="3">
    <source>
        <dbReference type="ARBA" id="ARBA00022989"/>
    </source>
</evidence>
<name>T0RTJ6_SAPDV</name>
<dbReference type="InterPro" id="IPR004895">
    <property type="entry name" value="Prenylated_rab_accept_PRA1"/>
</dbReference>
<dbReference type="PANTHER" id="PTHR19317:SF0">
    <property type="entry name" value="PRENYLATED RAB ACCEPTOR PROTEIN 1"/>
    <property type="match status" value="1"/>
</dbReference>
<comment type="similarity">
    <text evidence="5">Belongs to the PRA1 family.</text>
</comment>
<accession>T0RTJ6</accession>
<organism evidence="6 7">
    <name type="scientific">Saprolegnia diclina (strain VS20)</name>
    <dbReference type="NCBI Taxonomy" id="1156394"/>
    <lineage>
        <taxon>Eukaryota</taxon>
        <taxon>Sar</taxon>
        <taxon>Stramenopiles</taxon>
        <taxon>Oomycota</taxon>
        <taxon>Saprolegniomycetes</taxon>
        <taxon>Saprolegniales</taxon>
        <taxon>Saprolegniaceae</taxon>
        <taxon>Saprolegnia</taxon>
    </lineage>
</organism>
<dbReference type="PANTHER" id="PTHR19317">
    <property type="entry name" value="PRENYLATED RAB ACCEPTOR 1-RELATED"/>
    <property type="match status" value="1"/>
</dbReference>
<keyword evidence="7" id="KW-1185">Reference proteome</keyword>
<protein>
    <recommendedName>
        <fullName evidence="5">PRA1 family protein</fullName>
    </recommendedName>
</protein>
<dbReference type="VEuPathDB" id="FungiDB:SDRG_08736"/>
<dbReference type="eggNOG" id="ENOG502S1U8">
    <property type="taxonomic scope" value="Eukaryota"/>
</dbReference>
<dbReference type="Pfam" id="PF03208">
    <property type="entry name" value="PRA1"/>
    <property type="match status" value="1"/>
</dbReference>
<dbReference type="AlphaFoldDB" id="T0RTJ6"/>
<evidence type="ECO:0000256" key="4">
    <source>
        <dbReference type="ARBA" id="ARBA00023136"/>
    </source>
</evidence>
<sequence>MPTRMPRGNNLAKSPLDRMYLLQLQVRDLIDLRNFRGFYSFFGFGDVEPFNVPRDRCELSCRTQSNLMYYSSNYFMITMLLGFEHALMNPMFMIILTLIAAGWAYCNYLTANETSGNPVIILGGPTTPSQRDTCMMLASVILVIIFGGPLLLYIVIVSLFLIMLHAIMRNQALATYEELEDRYHELSSSYEDDSHGHGHLITRDDEHHI</sequence>
<dbReference type="GO" id="GO:0005794">
    <property type="term" value="C:Golgi apparatus"/>
    <property type="evidence" value="ECO:0007669"/>
    <property type="project" value="TreeGrafter"/>
</dbReference>
<dbReference type="EMBL" id="JH767158">
    <property type="protein sequence ID" value="EQC33632.1"/>
    <property type="molecule type" value="Genomic_DNA"/>
</dbReference>
<gene>
    <name evidence="6" type="ORF">SDRG_08736</name>
</gene>
<dbReference type="GO" id="GO:0016020">
    <property type="term" value="C:membrane"/>
    <property type="evidence" value="ECO:0007669"/>
    <property type="project" value="UniProtKB-SubCell"/>
</dbReference>
<comment type="subcellular location">
    <subcellularLocation>
        <location evidence="1 5">Membrane</location>
        <topology evidence="1 5">Multi-pass membrane protein</topology>
    </subcellularLocation>
</comment>
<keyword evidence="4 5" id="KW-0472">Membrane</keyword>
<dbReference type="STRING" id="1156394.T0RTJ6"/>
<evidence type="ECO:0000313" key="6">
    <source>
        <dbReference type="EMBL" id="EQC33632.1"/>
    </source>
</evidence>
<evidence type="ECO:0000313" key="7">
    <source>
        <dbReference type="Proteomes" id="UP000030762"/>
    </source>
</evidence>
<feature type="transmembrane region" description="Helical" evidence="5">
    <location>
        <begin position="86"/>
        <end position="105"/>
    </location>
</feature>
<keyword evidence="2 5" id="KW-0812">Transmembrane</keyword>